<evidence type="ECO:0000313" key="1">
    <source>
        <dbReference type="EMBL" id="MPM74422.1"/>
    </source>
</evidence>
<organism evidence="1">
    <name type="scientific">bioreactor metagenome</name>
    <dbReference type="NCBI Taxonomy" id="1076179"/>
    <lineage>
        <taxon>unclassified sequences</taxon>
        <taxon>metagenomes</taxon>
        <taxon>ecological metagenomes</taxon>
    </lineage>
</organism>
<protein>
    <submittedName>
        <fullName evidence="1">Uncharacterized protein</fullName>
    </submittedName>
</protein>
<dbReference type="EMBL" id="VSSQ01025956">
    <property type="protein sequence ID" value="MPM74422.1"/>
    <property type="molecule type" value="Genomic_DNA"/>
</dbReference>
<dbReference type="AlphaFoldDB" id="A0A645CC12"/>
<sequence>MGGARQRPAPQRRLPHVVDGGQQPLFVAAHHFGIGQQMVFKGHHLCPLQMGIARHLPRVLVGLRLQRRHKGVDQPHHLGGLGAHVQLHIHVGLVVAAARGVQLFSHVAHPANQVQLHKGVHVLILRPVHQSTGLKILQNAVQARRQGFALLGGQHAALHLHRHMGKAAGDIRLYQPFGVAARAVIVAQQGVLFCLKPPAPQFGFICVCHRGSPHRTFCIIIQ</sequence>
<gene>
    <name evidence="1" type="ORF">SDC9_121410</name>
</gene>
<accession>A0A645CC12</accession>
<reference evidence="1" key="1">
    <citation type="submission" date="2019-08" db="EMBL/GenBank/DDBJ databases">
        <authorList>
            <person name="Kucharzyk K."/>
            <person name="Murdoch R.W."/>
            <person name="Higgins S."/>
            <person name="Loffler F."/>
        </authorList>
    </citation>
    <scope>NUCLEOTIDE SEQUENCE</scope>
</reference>
<name>A0A645CC12_9ZZZZ</name>
<comment type="caution">
    <text evidence="1">The sequence shown here is derived from an EMBL/GenBank/DDBJ whole genome shotgun (WGS) entry which is preliminary data.</text>
</comment>
<proteinExistence type="predicted"/>